<dbReference type="PROSITE" id="PS51898">
    <property type="entry name" value="TYR_RECOMBINASE"/>
    <property type="match status" value="1"/>
</dbReference>
<dbReference type="InterPro" id="IPR044068">
    <property type="entry name" value="CB"/>
</dbReference>
<dbReference type="Gene3D" id="1.10.150.130">
    <property type="match status" value="1"/>
</dbReference>
<protein>
    <submittedName>
        <fullName evidence="7">Site-specific integrase</fullName>
    </submittedName>
</protein>
<proteinExistence type="predicted"/>
<evidence type="ECO:0000256" key="3">
    <source>
        <dbReference type="ARBA" id="ARBA00023172"/>
    </source>
</evidence>
<evidence type="ECO:0000313" key="8">
    <source>
        <dbReference type="Proteomes" id="UP001164693"/>
    </source>
</evidence>
<dbReference type="PANTHER" id="PTHR30349">
    <property type="entry name" value="PHAGE INTEGRASE-RELATED"/>
    <property type="match status" value="1"/>
</dbReference>
<dbReference type="InterPro" id="IPR050090">
    <property type="entry name" value="Tyrosine_recombinase_XerCD"/>
</dbReference>
<dbReference type="PROSITE" id="PS51900">
    <property type="entry name" value="CB"/>
    <property type="match status" value="1"/>
</dbReference>
<gene>
    <name evidence="7" type="ORF">M6B22_11285</name>
</gene>
<dbReference type="CDD" id="cd01189">
    <property type="entry name" value="INT_ICEBs1_C_like"/>
    <property type="match status" value="1"/>
</dbReference>
<feature type="domain" description="Core-binding (CB)" evidence="6">
    <location>
        <begin position="74"/>
        <end position="155"/>
    </location>
</feature>
<accession>A0ABY7JS36</accession>
<organism evidence="7 8">
    <name type="scientific">Jatrophihabitans cynanchi</name>
    <dbReference type="NCBI Taxonomy" id="2944128"/>
    <lineage>
        <taxon>Bacteria</taxon>
        <taxon>Bacillati</taxon>
        <taxon>Actinomycetota</taxon>
        <taxon>Actinomycetes</taxon>
        <taxon>Jatrophihabitantales</taxon>
        <taxon>Jatrophihabitantaceae</taxon>
        <taxon>Jatrophihabitans</taxon>
    </lineage>
</organism>
<dbReference type="SUPFAM" id="SSF56349">
    <property type="entry name" value="DNA breaking-rejoining enzymes"/>
    <property type="match status" value="1"/>
</dbReference>
<evidence type="ECO:0000259" key="5">
    <source>
        <dbReference type="PROSITE" id="PS51898"/>
    </source>
</evidence>
<keyword evidence="1" id="KW-0229">DNA integration</keyword>
<evidence type="ECO:0000256" key="2">
    <source>
        <dbReference type="ARBA" id="ARBA00023125"/>
    </source>
</evidence>
<feature type="domain" description="Tyr recombinase" evidence="5">
    <location>
        <begin position="185"/>
        <end position="403"/>
    </location>
</feature>
<name>A0ABY7JS36_9ACTN</name>
<evidence type="ECO:0000256" key="4">
    <source>
        <dbReference type="PROSITE-ProRule" id="PRU01248"/>
    </source>
</evidence>
<dbReference type="InterPro" id="IPR002104">
    <property type="entry name" value="Integrase_catalytic"/>
</dbReference>
<evidence type="ECO:0000313" key="7">
    <source>
        <dbReference type="EMBL" id="WAX55144.1"/>
    </source>
</evidence>
<dbReference type="Proteomes" id="UP001164693">
    <property type="component" value="Chromosome"/>
</dbReference>
<sequence length="427" mass="48366">MAKRQMKRVTNGRSTIYQGEDGYWHGRVSVGVRDDGRPDRRHVQGLTRAIVAKKVADLEHARTEGNVLRPGPRWTVAGWLQHWLGDVRPHIKTTTYDGYERAVRVHLVPGIGAHKLTELRTEHLEHLYGRMLTRVTKRGTTMRRAAVHQVHRVARKAFNDALRYGYLTTNPAAFARIPRNDEALLETEPLTVVEIKRMFAAAASTRNGARFVIALALGLRQGEVLGLQWDDVDFDNQVLTVRRARVRPRYEHGCAGTCGHKYAGYCPQRRETRPTTDTPKSLAGRRTVGLPDPLVALLRVHRTRQVREKLQAGALWHDGGWVFSDELGRAISPRTDWGRWKKLLQVAGVRDVRLHDARHTAATCLLLLGVSPRTTMALMGWTDPAMMQRYQHLVAPLRTEVAQQLSAFLWEEDVPPAARTTEPRPRG</sequence>
<keyword evidence="3" id="KW-0233">DNA recombination</keyword>
<evidence type="ECO:0000256" key="1">
    <source>
        <dbReference type="ARBA" id="ARBA00022908"/>
    </source>
</evidence>
<reference evidence="7" key="1">
    <citation type="submission" date="2022-05" db="EMBL/GenBank/DDBJ databases">
        <title>Jatrophihabitans sp. SB3-54 whole genome sequence.</title>
        <authorList>
            <person name="Suh M.K."/>
            <person name="Eom M.K."/>
            <person name="Kim J.S."/>
            <person name="Kim H.S."/>
            <person name="Do H.E."/>
            <person name="Shin Y.K."/>
            <person name="Lee J.-S."/>
        </authorList>
    </citation>
    <scope>NUCLEOTIDE SEQUENCE</scope>
    <source>
        <strain evidence="7">SB3-54</strain>
    </source>
</reference>
<dbReference type="InterPro" id="IPR010998">
    <property type="entry name" value="Integrase_recombinase_N"/>
</dbReference>
<dbReference type="InterPro" id="IPR011010">
    <property type="entry name" value="DNA_brk_join_enz"/>
</dbReference>
<dbReference type="Pfam" id="PF00589">
    <property type="entry name" value="Phage_integrase"/>
    <property type="match status" value="1"/>
</dbReference>
<evidence type="ECO:0000259" key="6">
    <source>
        <dbReference type="PROSITE" id="PS51900"/>
    </source>
</evidence>
<dbReference type="EMBL" id="CP097463">
    <property type="protein sequence ID" value="WAX55144.1"/>
    <property type="molecule type" value="Genomic_DNA"/>
</dbReference>
<keyword evidence="8" id="KW-1185">Reference proteome</keyword>
<dbReference type="InterPro" id="IPR004107">
    <property type="entry name" value="Integrase_SAM-like_N"/>
</dbReference>
<dbReference type="Gene3D" id="1.10.443.10">
    <property type="entry name" value="Intergrase catalytic core"/>
    <property type="match status" value="1"/>
</dbReference>
<keyword evidence="2 4" id="KW-0238">DNA-binding</keyword>
<dbReference type="Pfam" id="PF14659">
    <property type="entry name" value="Phage_int_SAM_3"/>
    <property type="match status" value="1"/>
</dbReference>
<dbReference type="PANTHER" id="PTHR30349:SF91">
    <property type="entry name" value="INTA PROTEIN"/>
    <property type="match status" value="1"/>
</dbReference>
<dbReference type="InterPro" id="IPR013762">
    <property type="entry name" value="Integrase-like_cat_sf"/>
</dbReference>
<dbReference type="RefSeq" id="WP_269441646.1">
    <property type="nucleotide sequence ID" value="NZ_CP097463.1"/>
</dbReference>